<dbReference type="EMBL" id="VLKH01000003">
    <property type="protein sequence ID" value="TWH81636.1"/>
    <property type="molecule type" value="Genomic_DNA"/>
</dbReference>
<accession>A0A562JE90</accession>
<name>A0A562JE90_9FIRM</name>
<comment type="caution">
    <text evidence="4">The sequence shown here is derived from an EMBL/GenBank/DDBJ whole genome shotgun (WGS) entry which is preliminary data.</text>
</comment>
<evidence type="ECO:0000256" key="2">
    <source>
        <dbReference type="ARBA" id="ARBA00023315"/>
    </source>
</evidence>
<keyword evidence="2" id="KW-0012">Acyltransferase</keyword>
<organism evidence="4 5">
    <name type="scientific">Sedimentibacter saalensis</name>
    <dbReference type="NCBI Taxonomy" id="130788"/>
    <lineage>
        <taxon>Bacteria</taxon>
        <taxon>Bacillati</taxon>
        <taxon>Bacillota</taxon>
        <taxon>Tissierellia</taxon>
        <taxon>Sedimentibacter</taxon>
    </lineage>
</organism>
<dbReference type="InterPro" id="IPR016181">
    <property type="entry name" value="Acyl_CoA_acyltransferase"/>
</dbReference>
<dbReference type="OrthoDB" id="948250at2"/>
<dbReference type="InterPro" id="IPR000182">
    <property type="entry name" value="GNAT_dom"/>
</dbReference>
<evidence type="ECO:0000259" key="3">
    <source>
        <dbReference type="PROSITE" id="PS51186"/>
    </source>
</evidence>
<dbReference type="Proteomes" id="UP000315343">
    <property type="component" value="Unassembled WGS sequence"/>
</dbReference>
<dbReference type="GO" id="GO:0005840">
    <property type="term" value="C:ribosome"/>
    <property type="evidence" value="ECO:0007669"/>
    <property type="project" value="UniProtKB-KW"/>
</dbReference>
<dbReference type="PANTHER" id="PTHR43420">
    <property type="entry name" value="ACETYLTRANSFERASE"/>
    <property type="match status" value="1"/>
</dbReference>
<feature type="domain" description="N-acetyltransferase" evidence="3">
    <location>
        <begin position="13"/>
        <end position="148"/>
    </location>
</feature>
<evidence type="ECO:0000313" key="5">
    <source>
        <dbReference type="Proteomes" id="UP000315343"/>
    </source>
</evidence>
<dbReference type="PANTHER" id="PTHR43420:SF12">
    <property type="entry name" value="N-ACETYLTRANSFERASE DOMAIN-CONTAINING PROTEIN"/>
    <property type="match status" value="1"/>
</dbReference>
<gene>
    <name evidence="4" type="ORF">LY60_01390</name>
</gene>
<sequence length="148" mass="17271">MICCRDIPFNEISIIKELWEKNREYHENISENFGNLYADLVFEERMNHFSSFDNEHLKITAAQESENNILGYAISTFEENEGCIHSLHVAENYRGSGIGKKLMNSHIDWLNENGCKDISITVAVENLNTIEFYKRLGFKENTIEMRLM</sequence>
<proteinExistence type="predicted"/>
<protein>
    <submittedName>
        <fullName evidence="4">Ribosomal protein S18 acetylase RimI-like enzyme</fullName>
    </submittedName>
</protein>
<dbReference type="CDD" id="cd04301">
    <property type="entry name" value="NAT_SF"/>
    <property type="match status" value="1"/>
</dbReference>
<dbReference type="Pfam" id="PF00583">
    <property type="entry name" value="Acetyltransf_1"/>
    <property type="match status" value="1"/>
</dbReference>
<dbReference type="PROSITE" id="PS51186">
    <property type="entry name" value="GNAT"/>
    <property type="match status" value="1"/>
</dbReference>
<keyword evidence="1" id="KW-0808">Transferase</keyword>
<dbReference type="InterPro" id="IPR050680">
    <property type="entry name" value="YpeA/RimI_acetyltransf"/>
</dbReference>
<dbReference type="GO" id="GO:0016747">
    <property type="term" value="F:acyltransferase activity, transferring groups other than amino-acyl groups"/>
    <property type="evidence" value="ECO:0007669"/>
    <property type="project" value="InterPro"/>
</dbReference>
<evidence type="ECO:0000256" key="1">
    <source>
        <dbReference type="ARBA" id="ARBA00022679"/>
    </source>
</evidence>
<dbReference type="Gene3D" id="3.40.630.30">
    <property type="match status" value="1"/>
</dbReference>
<keyword evidence="4" id="KW-0689">Ribosomal protein</keyword>
<keyword evidence="5" id="KW-1185">Reference proteome</keyword>
<keyword evidence="4" id="KW-0687">Ribonucleoprotein</keyword>
<evidence type="ECO:0000313" key="4">
    <source>
        <dbReference type="EMBL" id="TWH81636.1"/>
    </source>
</evidence>
<reference evidence="4 5" key="1">
    <citation type="submission" date="2019-07" db="EMBL/GenBank/DDBJ databases">
        <title>Genomic Encyclopedia of Type Strains, Phase I: the one thousand microbial genomes (KMG-I) project.</title>
        <authorList>
            <person name="Kyrpides N."/>
        </authorList>
    </citation>
    <scope>NUCLEOTIDE SEQUENCE [LARGE SCALE GENOMIC DNA]</scope>
    <source>
        <strain evidence="4 5">DSM 13558</strain>
    </source>
</reference>
<dbReference type="RefSeq" id="WP_145081720.1">
    <property type="nucleotide sequence ID" value="NZ_VLKH01000003.1"/>
</dbReference>
<dbReference type="SUPFAM" id="SSF55729">
    <property type="entry name" value="Acyl-CoA N-acyltransferases (Nat)"/>
    <property type="match status" value="1"/>
</dbReference>
<dbReference type="AlphaFoldDB" id="A0A562JE90"/>